<organism evidence="1 2">
    <name type="scientific">Prunus armeniaca</name>
    <name type="common">Apricot</name>
    <name type="synonym">Armeniaca vulgaris</name>
    <dbReference type="NCBI Taxonomy" id="36596"/>
    <lineage>
        <taxon>Eukaryota</taxon>
        <taxon>Viridiplantae</taxon>
        <taxon>Streptophyta</taxon>
        <taxon>Embryophyta</taxon>
        <taxon>Tracheophyta</taxon>
        <taxon>Spermatophyta</taxon>
        <taxon>Magnoliopsida</taxon>
        <taxon>eudicotyledons</taxon>
        <taxon>Gunneridae</taxon>
        <taxon>Pentapetalae</taxon>
        <taxon>rosids</taxon>
        <taxon>fabids</taxon>
        <taxon>Rosales</taxon>
        <taxon>Rosaceae</taxon>
        <taxon>Amygdaloideae</taxon>
        <taxon>Amygdaleae</taxon>
        <taxon>Prunus</taxon>
    </lineage>
</organism>
<dbReference type="AlphaFoldDB" id="A0A6J5W7Q7"/>
<gene>
    <name evidence="1" type="ORF">ORAREDHAP_LOCUS7431</name>
</gene>
<protein>
    <submittedName>
        <fullName evidence="1">Uncharacterized protein</fullName>
    </submittedName>
</protein>
<evidence type="ECO:0000313" key="2">
    <source>
        <dbReference type="Proteomes" id="UP000507245"/>
    </source>
</evidence>
<accession>A0A6J5W7Q7</accession>
<sequence>MARLCSKTSKEALNIQTSSYGLTAKMIVIIMRSSPDRLRGAAPLRRFQDVLNIQFTSTLCGETPRIFWAYLPTAKSMKQAV</sequence>
<evidence type="ECO:0000313" key="1">
    <source>
        <dbReference type="EMBL" id="CAB4295922.1"/>
    </source>
</evidence>
<dbReference type="Proteomes" id="UP000507245">
    <property type="component" value="Unassembled WGS sequence"/>
</dbReference>
<dbReference type="EMBL" id="CAEKKB010000001">
    <property type="protein sequence ID" value="CAB4295922.1"/>
    <property type="molecule type" value="Genomic_DNA"/>
</dbReference>
<proteinExistence type="predicted"/>
<name>A0A6J5W7Q7_PRUAR</name>
<reference evidence="2" key="1">
    <citation type="journal article" date="2020" name="Genome Biol.">
        <title>Gamete binning: chromosome-level and haplotype-resolved genome assembly enabled by high-throughput single-cell sequencing of gamete genomes.</title>
        <authorList>
            <person name="Campoy J.A."/>
            <person name="Sun H."/>
            <person name="Goel M."/>
            <person name="Jiao W.-B."/>
            <person name="Folz-Donahue K."/>
            <person name="Wang N."/>
            <person name="Rubio M."/>
            <person name="Liu C."/>
            <person name="Kukat C."/>
            <person name="Ruiz D."/>
            <person name="Huettel B."/>
            <person name="Schneeberger K."/>
        </authorList>
    </citation>
    <scope>NUCLEOTIDE SEQUENCE [LARGE SCALE GENOMIC DNA]</scope>
    <source>
        <strain evidence="2">cv. Rojo Pasion</strain>
    </source>
</reference>
<keyword evidence="2" id="KW-1185">Reference proteome</keyword>